<dbReference type="Proteomes" id="UP001205843">
    <property type="component" value="Unassembled WGS sequence"/>
</dbReference>
<dbReference type="SUPFAM" id="SSF56059">
    <property type="entry name" value="Glutathione synthetase ATP-binding domain-like"/>
    <property type="match status" value="1"/>
</dbReference>
<feature type="domain" description="ATP-grasp" evidence="3">
    <location>
        <begin position="290"/>
        <end position="483"/>
    </location>
</feature>
<dbReference type="Pfam" id="PF08443">
    <property type="entry name" value="RimK"/>
    <property type="match status" value="1"/>
</dbReference>
<keyword evidence="5" id="KW-1185">Reference proteome</keyword>
<accession>A0AAE3KHH0</accession>
<keyword evidence="2" id="KW-0067">ATP-binding</keyword>
<dbReference type="Gene3D" id="3.30.470.20">
    <property type="entry name" value="ATP-grasp fold, B domain"/>
    <property type="match status" value="1"/>
</dbReference>
<comment type="caution">
    <text evidence="4">The sequence shown here is derived from an EMBL/GenBank/DDBJ whole genome shotgun (WGS) entry which is preliminary data.</text>
</comment>
<evidence type="ECO:0000256" key="2">
    <source>
        <dbReference type="PROSITE-ProRule" id="PRU00409"/>
    </source>
</evidence>
<evidence type="ECO:0000259" key="3">
    <source>
        <dbReference type="PROSITE" id="PS50975"/>
    </source>
</evidence>
<dbReference type="GO" id="GO:0005524">
    <property type="term" value="F:ATP binding"/>
    <property type="evidence" value="ECO:0007669"/>
    <property type="project" value="UniProtKB-UniRule"/>
</dbReference>
<dbReference type="InterPro" id="IPR025839">
    <property type="entry name" value="RLAN_dom"/>
</dbReference>
<dbReference type="GO" id="GO:0046872">
    <property type="term" value="F:metal ion binding"/>
    <property type="evidence" value="ECO:0007669"/>
    <property type="project" value="InterPro"/>
</dbReference>
<gene>
    <name evidence="4" type="ORF">J2T57_003503</name>
</gene>
<keyword evidence="4" id="KW-0436">Ligase</keyword>
<dbReference type="Gene3D" id="3.30.1490.20">
    <property type="entry name" value="ATP-grasp fold, A domain"/>
    <property type="match status" value="1"/>
</dbReference>
<dbReference type="RefSeq" id="WP_253482185.1">
    <property type="nucleotide sequence ID" value="NZ_JALJXV010000009.1"/>
</dbReference>
<keyword evidence="1" id="KW-0464">Manganese</keyword>
<dbReference type="InterPro" id="IPR013815">
    <property type="entry name" value="ATP_grasp_subdomain_1"/>
</dbReference>
<evidence type="ECO:0000313" key="4">
    <source>
        <dbReference type="EMBL" id="MCP1676342.1"/>
    </source>
</evidence>
<dbReference type="InterPro" id="IPR011761">
    <property type="entry name" value="ATP-grasp"/>
</dbReference>
<dbReference type="InterPro" id="IPR013651">
    <property type="entry name" value="ATP-grasp_RimK-type"/>
</dbReference>
<dbReference type="PANTHER" id="PTHR21621">
    <property type="entry name" value="RIBOSOMAL PROTEIN S6 MODIFICATION PROTEIN"/>
    <property type="match status" value="1"/>
</dbReference>
<dbReference type="GO" id="GO:0018169">
    <property type="term" value="F:ribosomal S6-glutamic acid ligase activity"/>
    <property type="evidence" value="ECO:0007669"/>
    <property type="project" value="TreeGrafter"/>
</dbReference>
<reference evidence="4" key="1">
    <citation type="submission" date="2022-03" db="EMBL/GenBank/DDBJ databases">
        <title>Genomic Encyclopedia of Type Strains, Phase III (KMG-III): the genomes of soil and plant-associated and newly described type strains.</title>
        <authorList>
            <person name="Whitman W."/>
        </authorList>
    </citation>
    <scope>NUCLEOTIDE SEQUENCE</scope>
    <source>
        <strain evidence="4">ANL 6-2</strain>
    </source>
</reference>
<evidence type="ECO:0000256" key="1">
    <source>
        <dbReference type="ARBA" id="ARBA00023211"/>
    </source>
</evidence>
<keyword evidence="2" id="KW-0547">Nucleotide-binding</keyword>
<evidence type="ECO:0000313" key="5">
    <source>
        <dbReference type="Proteomes" id="UP001205843"/>
    </source>
</evidence>
<dbReference type="AlphaFoldDB" id="A0AAE3KHH0"/>
<name>A0AAE3KHH0_9GAMM</name>
<dbReference type="EMBL" id="JALJXV010000009">
    <property type="protein sequence ID" value="MCP1676342.1"/>
    <property type="molecule type" value="Genomic_DNA"/>
</dbReference>
<protein>
    <submittedName>
        <fullName evidence="4">Glutathione synthase/RimK-type ligase-like ATP-grasp enzyme</fullName>
    </submittedName>
</protein>
<dbReference type="GO" id="GO:0009432">
    <property type="term" value="P:SOS response"/>
    <property type="evidence" value="ECO:0007669"/>
    <property type="project" value="TreeGrafter"/>
</dbReference>
<dbReference type="PANTHER" id="PTHR21621:SF0">
    <property type="entry name" value="BETA-CITRYLGLUTAMATE SYNTHASE B-RELATED"/>
    <property type="match status" value="1"/>
</dbReference>
<dbReference type="PROSITE" id="PS50975">
    <property type="entry name" value="ATP_GRASP"/>
    <property type="match status" value="1"/>
</dbReference>
<organism evidence="4 5">
    <name type="scientific">Natronocella acetinitrilica</name>
    <dbReference type="NCBI Taxonomy" id="414046"/>
    <lineage>
        <taxon>Bacteria</taxon>
        <taxon>Pseudomonadati</taxon>
        <taxon>Pseudomonadota</taxon>
        <taxon>Gammaproteobacteria</taxon>
        <taxon>Chromatiales</taxon>
        <taxon>Ectothiorhodospiraceae</taxon>
        <taxon>Natronocella</taxon>
    </lineage>
</organism>
<dbReference type="GO" id="GO:0005737">
    <property type="term" value="C:cytoplasm"/>
    <property type="evidence" value="ECO:0007669"/>
    <property type="project" value="TreeGrafter"/>
</dbReference>
<dbReference type="Pfam" id="PF14401">
    <property type="entry name" value="RLAN"/>
    <property type="match status" value="1"/>
</dbReference>
<proteinExistence type="predicted"/>
<sequence>MAQLLIVVENEKDWKPYYPSERLVSAKDYLFGEHRDGPAGTRVINLCRSYRYLSVGYYCSLLAEARGHKVIPTVRTINDLSKRAIYSLETEDLDALLQRELGRAGAKSEASLTLDIYFGRTSHAALADFARQIFETFTAPLLRVELRHQGKWRISGIKAGSLHRLEDNQEDAFANALDAFSSQVWRKARARKRYRYDLAVLVDPEEKLPPSNRKALKSFEKAGRDLGIDVELIGRAQYAELAEYDALFIRETTAISNHTYRFAKKAESEGLVVMDDPSSILRCTNKVYLADLLRTNDLATPQTRILHVDQRRMLDTLGEELGLPLVLKIPDGSFSRGVIKVEEAGKLRGAAEELFRRSDLILAQEYLYTDYDWRIGVLNNKAIYACQYFMSKGHWQIFEHQAGGRVKEGDARAFPTTEVPRSVIRLATRAASLIGDGLYGVDIKQSGDRAVVIEVNDNPNLDAGVEDGYLGDDLYRIVMEEFLRRMELRRH</sequence>